<organism evidence="3 4">
    <name type="scientific">Sphingobacterium siyangense</name>
    <dbReference type="NCBI Taxonomy" id="459529"/>
    <lineage>
        <taxon>Bacteria</taxon>
        <taxon>Pseudomonadati</taxon>
        <taxon>Bacteroidota</taxon>
        <taxon>Sphingobacteriia</taxon>
        <taxon>Sphingobacteriales</taxon>
        <taxon>Sphingobacteriaceae</taxon>
        <taxon>Sphingobacterium</taxon>
    </lineage>
</organism>
<evidence type="ECO:0000313" key="4">
    <source>
        <dbReference type="Proteomes" id="UP000315908"/>
    </source>
</evidence>
<dbReference type="EMBL" id="VLKR01000025">
    <property type="protein sequence ID" value="TWI16889.1"/>
    <property type="molecule type" value="Genomic_DNA"/>
</dbReference>
<dbReference type="Gene3D" id="2.140.10.30">
    <property type="entry name" value="Dipeptidylpeptidase IV, N-terminal domain"/>
    <property type="match status" value="1"/>
</dbReference>
<proteinExistence type="predicted"/>
<dbReference type="InterPro" id="IPR029058">
    <property type="entry name" value="AB_hydrolase_fold"/>
</dbReference>
<dbReference type="PANTHER" id="PTHR11731">
    <property type="entry name" value="PROTEASE FAMILY S9B,C DIPEPTIDYL-PEPTIDASE IV-RELATED"/>
    <property type="match status" value="1"/>
</dbReference>
<feature type="domain" description="Peptidase S9 prolyl oligopeptidase catalytic" evidence="1">
    <location>
        <begin position="534"/>
        <end position="718"/>
    </location>
</feature>
<dbReference type="PANTHER" id="PTHR11731:SF193">
    <property type="entry name" value="DIPEPTIDYL PEPTIDASE 9"/>
    <property type="match status" value="1"/>
</dbReference>
<accession>A0A562MAC3</accession>
<evidence type="ECO:0000313" key="3">
    <source>
        <dbReference type="EMBL" id="TWI16889.1"/>
    </source>
</evidence>
<dbReference type="InterPro" id="IPR050278">
    <property type="entry name" value="Serine_Prot_S9B/DPPIV"/>
</dbReference>
<dbReference type="Pfam" id="PF00930">
    <property type="entry name" value="DPPIV_N"/>
    <property type="match status" value="1"/>
</dbReference>
<gene>
    <name evidence="3" type="ORF">IQ31_04067</name>
</gene>
<dbReference type="InterPro" id="IPR001375">
    <property type="entry name" value="Peptidase_S9_cat"/>
</dbReference>
<dbReference type="GO" id="GO:0008239">
    <property type="term" value="F:dipeptidyl-peptidase activity"/>
    <property type="evidence" value="ECO:0007669"/>
    <property type="project" value="TreeGrafter"/>
</dbReference>
<dbReference type="AlphaFoldDB" id="A0A562MAC3"/>
<reference evidence="3 4" key="1">
    <citation type="journal article" date="2015" name="Stand. Genomic Sci.">
        <title>Genomic Encyclopedia of Bacterial and Archaeal Type Strains, Phase III: the genomes of soil and plant-associated and newly described type strains.</title>
        <authorList>
            <person name="Whitman W.B."/>
            <person name="Woyke T."/>
            <person name="Klenk H.P."/>
            <person name="Zhou Y."/>
            <person name="Lilburn T.G."/>
            <person name="Beck B.J."/>
            <person name="De Vos P."/>
            <person name="Vandamme P."/>
            <person name="Eisen J.A."/>
            <person name="Garrity G."/>
            <person name="Hugenholtz P."/>
            <person name="Kyrpides N.C."/>
        </authorList>
    </citation>
    <scope>NUCLEOTIDE SEQUENCE [LARGE SCALE GENOMIC DNA]</scope>
    <source>
        <strain evidence="3 4">CGMCC 1.6855</strain>
    </source>
</reference>
<protein>
    <submittedName>
        <fullName evidence="3">Dipeptidyl-peptidase-4</fullName>
    </submittedName>
</protein>
<dbReference type="SUPFAM" id="SSF82171">
    <property type="entry name" value="DPP6 N-terminal domain-like"/>
    <property type="match status" value="1"/>
</dbReference>
<name>A0A562MAC3_9SPHI</name>
<dbReference type="GO" id="GO:0008236">
    <property type="term" value="F:serine-type peptidase activity"/>
    <property type="evidence" value="ECO:0007669"/>
    <property type="project" value="InterPro"/>
</dbReference>
<feature type="domain" description="Dipeptidylpeptidase IV N-terminal" evidence="2">
    <location>
        <begin position="89"/>
        <end position="441"/>
    </location>
</feature>
<sequence>MGSTQTDKQMNSIKQSIFIILILIFQVPASLFPQRLWTDHGDQYYEFSDKGIEMVNPKNGVRSIFLSQQSLIPKGATAALKVENFSISKNKELILIYTNSKRVWRENTRGDYWVYNKKTNQLQQLGQKFPASQLMFAKFNPQADKVAYVNKADHNVYVEDLASGSIVSVTKDGTDRLINGTFDWVYEEEFGCKDGFRWSPDGASIAYWKLDARNIRNFLMINNTDSLYSYTIPVEYPKVGQSPSACSIWTYEIATGKNTMLNIPGDPNQHYIPRMEWCLDSKQVILEQLNRKQNESKIYTVALSDNKAQNIHQEQSDSWIDIKARWNNNDPSGWDWVQGGKAFIWVSEKDGWRKIYQIDLSGNEKLVMKADYDMINLDFFDPKNETIYFTASPSNATQKYLYSVSTKGGVPKRLTPASYEGTCDYDISKDGKIAIFSFSNRATLKHNAVIELPTHKILVDFDFKREKKVSDGIAEFFKVKTTDGIELDGWMVKPLDFDPNKRYPVVFMVYGEPASQTVLDNFGAGYNSLYKGNMAQDGYIYISLDNRGTPAPKGSLWRKSIYRNIGQLNIRDQALATQEILKWPFVDNSRVAVWGWSGGGSSTLNLLGQYPQIYKTGIAIAAVANQLLYDNVYQERYMGLPQENLADFENGSPLKYAKNIKGNLLYIHGTGDDNVHYQNAEVLINELIKNNVQFQLMSYPNRSHSISEGQGTHEHLKTLFTNYLKLHCPPGGR</sequence>
<dbReference type="Gene3D" id="3.40.50.1820">
    <property type="entry name" value="alpha/beta hydrolase"/>
    <property type="match status" value="1"/>
</dbReference>
<dbReference type="GO" id="GO:0006508">
    <property type="term" value="P:proteolysis"/>
    <property type="evidence" value="ECO:0007669"/>
    <property type="project" value="InterPro"/>
</dbReference>
<dbReference type="Proteomes" id="UP000315908">
    <property type="component" value="Unassembled WGS sequence"/>
</dbReference>
<comment type="caution">
    <text evidence="3">The sequence shown here is derived from an EMBL/GenBank/DDBJ whole genome shotgun (WGS) entry which is preliminary data.</text>
</comment>
<dbReference type="Pfam" id="PF00326">
    <property type="entry name" value="Peptidase_S9"/>
    <property type="match status" value="1"/>
</dbReference>
<evidence type="ECO:0000259" key="1">
    <source>
        <dbReference type="Pfam" id="PF00326"/>
    </source>
</evidence>
<dbReference type="SUPFAM" id="SSF53474">
    <property type="entry name" value="alpha/beta-Hydrolases"/>
    <property type="match status" value="1"/>
</dbReference>
<dbReference type="InterPro" id="IPR002469">
    <property type="entry name" value="Peptidase_S9B_N"/>
</dbReference>
<evidence type="ECO:0000259" key="2">
    <source>
        <dbReference type="Pfam" id="PF00930"/>
    </source>
</evidence>